<accession>A0A1F7SMS5</accession>
<evidence type="ECO:0000313" key="2">
    <source>
        <dbReference type="Proteomes" id="UP000178082"/>
    </source>
</evidence>
<name>A0A1F7SMS5_9BACT</name>
<reference evidence="1 2" key="1">
    <citation type="journal article" date="2016" name="Nat. Commun.">
        <title>Thousands of microbial genomes shed light on interconnected biogeochemical processes in an aquifer system.</title>
        <authorList>
            <person name="Anantharaman K."/>
            <person name="Brown C.T."/>
            <person name="Hug L.A."/>
            <person name="Sharon I."/>
            <person name="Castelle C.J."/>
            <person name="Probst A.J."/>
            <person name="Thomas B.C."/>
            <person name="Singh A."/>
            <person name="Wilkins M.J."/>
            <person name="Karaoz U."/>
            <person name="Brodie E.L."/>
            <person name="Williams K.H."/>
            <person name="Hubbard S.S."/>
            <person name="Banfield J.F."/>
        </authorList>
    </citation>
    <scope>NUCLEOTIDE SEQUENCE [LARGE SCALE GENOMIC DNA]</scope>
</reference>
<proteinExistence type="predicted"/>
<gene>
    <name evidence="1" type="ORF">A3G31_10165</name>
</gene>
<dbReference type="AlphaFoldDB" id="A0A1F7SMS5"/>
<dbReference type="EMBL" id="MGDI01000011">
    <property type="protein sequence ID" value="OGL54514.1"/>
    <property type="molecule type" value="Genomic_DNA"/>
</dbReference>
<dbReference type="STRING" id="1817883.A3G31_10165"/>
<sequence>MKKNKQKGMTILEASDFFDEHDIFELNNVKEVTDIKFNLQKKKYVGLDMDLFKKIRSKAKKLHKNEDLLIQEWLMEKVG</sequence>
<organism evidence="1 2">
    <name type="scientific">Candidatus Schekmanbacteria bacterium RIFCSPLOWO2_12_FULL_38_15</name>
    <dbReference type="NCBI Taxonomy" id="1817883"/>
    <lineage>
        <taxon>Bacteria</taxon>
        <taxon>Candidatus Schekmaniibacteriota</taxon>
    </lineage>
</organism>
<protein>
    <submittedName>
        <fullName evidence="1">Uncharacterized protein</fullName>
    </submittedName>
</protein>
<dbReference type="Proteomes" id="UP000178082">
    <property type="component" value="Unassembled WGS sequence"/>
</dbReference>
<comment type="caution">
    <text evidence="1">The sequence shown here is derived from an EMBL/GenBank/DDBJ whole genome shotgun (WGS) entry which is preliminary data.</text>
</comment>
<evidence type="ECO:0000313" key="1">
    <source>
        <dbReference type="EMBL" id="OGL54514.1"/>
    </source>
</evidence>